<dbReference type="SUPFAM" id="SSF56112">
    <property type="entry name" value="Protein kinase-like (PK-like)"/>
    <property type="match status" value="1"/>
</dbReference>
<reference evidence="2" key="2">
    <citation type="submission" date="2020-11" db="EMBL/GenBank/DDBJ databases">
        <authorList>
            <consortium name="DOE Joint Genome Institute"/>
            <person name="Kuo A."/>
            <person name="Miyauchi S."/>
            <person name="Kiss E."/>
            <person name="Drula E."/>
            <person name="Kohler A."/>
            <person name="Sanchez-Garcia M."/>
            <person name="Andreopoulos B."/>
            <person name="Barry K.W."/>
            <person name="Bonito G."/>
            <person name="Buee M."/>
            <person name="Carver A."/>
            <person name="Chen C."/>
            <person name="Cichocki N."/>
            <person name="Clum A."/>
            <person name="Culley D."/>
            <person name="Crous P.W."/>
            <person name="Fauchery L."/>
            <person name="Girlanda M."/>
            <person name="Hayes R."/>
            <person name="Keri Z."/>
            <person name="Labutti K."/>
            <person name="Lipzen A."/>
            <person name="Lombard V."/>
            <person name="Magnuson J."/>
            <person name="Maillard F."/>
            <person name="Morin E."/>
            <person name="Murat C."/>
            <person name="Nolan M."/>
            <person name="Ohm R."/>
            <person name="Pangilinan J."/>
            <person name="Pereira M."/>
            <person name="Perotto S."/>
            <person name="Peter M."/>
            <person name="Riley R."/>
            <person name="Sitrit Y."/>
            <person name="Stielow B."/>
            <person name="Szollosi G."/>
            <person name="Zifcakova L."/>
            <person name="Stursova M."/>
            <person name="Spatafora J.W."/>
            <person name="Tedersoo L."/>
            <person name="Vaario L.-M."/>
            <person name="Yamada A."/>
            <person name="Yan M."/>
            <person name="Wang P."/>
            <person name="Xu J."/>
            <person name="Bruns T."/>
            <person name="Baldrian P."/>
            <person name="Vilgalys R."/>
            <person name="Henrissat B."/>
            <person name="Grigoriev I.V."/>
            <person name="Hibbett D."/>
            <person name="Nagy L.G."/>
            <person name="Martin F.M."/>
        </authorList>
    </citation>
    <scope>NUCLEOTIDE SEQUENCE</scope>
    <source>
        <strain evidence="2">UH-Tt-Lm1</strain>
    </source>
</reference>
<dbReference type="Proteomes" id="UP000736335">
    <property type="component" value="Unassembled WGS sequence"/>
</dbReference>
<reference evidence="2" key="1">
    <citation type="journal article" date="2020" name="Nat. Commun.">
        <title>Large-scale genome sequencing of mycorrhizal fungi provides insights into the early evolution of symbiotic traits.</title>
        <authorList>
            <person name="Miyauchi S."/>
            <person name="Kiss E."/>
            <person name="Kuo A."/>
            <person name="Drula E."/>
            <person name="Kohler A."/>
            <person name="Sanchez-Garcia M."/>
            <person name="Morin E."/>
            <person name="Andreopoulos B."/>
            <person name="Barry K.W."/>
            <person name="Bonito G."/>
            <person name="Buee M."/>
            <person name="Carver A."/>
            <person name="Chen C."/>
            <person name="Cichocki N."/>
            <person name="Clum A."/>
            <person name="Culley D."/>
            <person name="Crous P.W."/>
            <person name="Fauchery L."/>
            <person name="Girlanda M."/>
            <person name="Hayes R.D."/>
            <person name="Keri Z."/>
            <person name="LaButti K."/>
            <person name="Lipzen A."/>
            <person name="Lombard V."/>
            <person name="Magnuson J."/>
            <person name="Maillard F."/>
            <person name="Murat C."/>
            <person name="Nolan M."/>
            <person name="Ohm R.A."/>
            <person name="Pangilinan J."/>
            <person name="Pereira M.F."/>
            <person name="Perotto S."/>
            <person name="Peter M."/>
            <person name="Pfister S."/>
            <person name="Riley R."/>
            <person name="Sitrit Y."/>
            <person name="Stielow J.B."/>
            <person name="Szollosi G."/>
            <person name="Zifcakova L."/>
            <person name="Stursova M."/>
            <person name="Spatafora J.W."/>
            <person name="Tedersoo L."/>
            <person name="Vaario L.M."/>
            <person name="Yamada A."/>
            <person name="Yan M."/>
            <person name="Wang P."/>
            <person name="Xu J."/>
            <person name="Bruns T."/>
            <person name="Baldrian P."/>
            <person name="Vilgalys R."/>
            <person name="Dunand C."/>
            <person name="Henrissat B."/>
            <person name="Grigoriev I.V."/>
            <person name="Hibbett D."/>
            <person name="Nagy L.G."/>
            <person name="Martin F.M."/>
        </authorList>
    </citation>
    <scope>NUCLEOTIDE SEQUENCE</scope>
    <source>
        <strain evidence="2">UH-Tt-Lm1</strain>
    </source>
</reference>
<accession>A0A9P6L6N6</accession>
<comment type="caution">
    <text evidence="2">The sequence shown here is derived from an EMBL/GenBank/DDBJ whole genome shotgun (WGS) entry which is preliminary data.</text>
</comment>
<dbReference type="OrthoDB" id="2803068at2759"/>
<feature type="region of interest" description="Disordered" evidence="1">
    <location>
        <begin position="1"/>
        <end position="20"/>
    </location>
</feature>
<gene>
    <name evidence="2" type="ORF">BJ322DRAFT_1007062</name>
</gene>
<feature type="region of interest" description="Disordered" evidence="1">
    <location>
        <begin position="255"/>
        <end position="285"/>
    </location>
</feature>
<dbReference type="InterPro" id="IPR011009">
    <property type="entry name" value="Kinase-like_dom_sf"/>
</dbReference>
<proteinExistence type="predicted"/>
<name>A0A9P6L6N6_9AGAM</name>
<keyword evidence="3" id="KW-1185">Reference proteome</keyword>
<sequence length="479" mass="53565">REEIAEFGRKRKPPSEDAMHTERIKTQKNIGAIYDERPGKKTGLPIAIYHPVFAKFLSRASADFEGDEGTLHDTTLFINASRDYYPTEGRRTAALQSSLKILLHDAVLTETILNIDADRRIIPDGVIQVKLPRRPWLEREPVCFFTEVKNEVGAGGCDPALQCQSDYVKVYSSTLWKPFWDVSCCPALLLAIAGPHMMVSGAVFAETFVVQRLTDYIALGSHPTEEDKGLRRVAQILVALKECIEDLEKFYKSLEPAPVDPPPSAAASSTARTKSRGQTSGPPRKIFPYYTKYLTKDGEHKFKYTTRLTPLDSPRAVFEAIMESPEVKKVVVKFTRTYCEEAHRLLAEHLLAPELLHHEVIEGTGIHFVVMDYVEVTTKEGALKVESGPEHVGLLRKAIKLLHAQGFVFGDLREPNILIAGAGLKLVDFDWCGKIGEARYPTNINMSEGIPWPDGVRAEGKIEIAHDVTWFRQLTGAEL</sequence>
<feature type="non-terminal residue" evidence="2">
    <location>
        <position position="479"/>
    </location>
</feature>
<organism evidence="2 3">
    <name type="scientific">Thelephora terrestris</name>
    <dbReference type="NCBI Taxonomy" id="56493"/>
    <lineage>
        <taxon>Eukaryota</taxon>
        <taxon>Fungi</taxon>
        <taxon>Dikarya</taxon>
        <taxon>Basidiomycota</taxon>
        <taxon>Agaricomycotina</taxon>
        <taxon>Agaricomycetes</taxon>
        <taxon>Thelephorales</taxon>
        <taxon>Thelephoraceae</taxon>
        <taxon>Thelephora</taxon>
    </lineage>
</organism>
<protein>
    <recommendedName>
        <fullName evidence="4">Protein kinase domain-containing protein</fullName>
    </recommendedName>
</protein>
<evidence type="ECO:0000313" key="3">
    <source>
        <dbReference type="Proteomes" id="UP000736335"/>
    </source>
</evidence>
<evidence type="ECO:0000256" key="1">
    <source>
        <dbReference type="SAM" id="MobiDB-lite"/>
    </source>
</evidence>
<evidence type="ECO:0000313" key="2">
    <source>
        <dbReference type="EMBL" id="KAF9784584.1"/>
    </source>
</evidence>
<dbReference type="EMBL" id="WIUZ02000008">
    <property type="protein sequence ID" value="KAF9784584.1"/>
    <property type="molecule type" value="Genomic_DNA"/>
</dbReference>
<dbReference type="AlphaFoldDB" id="A0A9P6L6N6"/>
<evidence type="ECO:0008006" key="4">
    <source>
        <dbReference type="Google" id="ProtNLM"/>
    </source>
</evidence>